<dbReference type="Proteomes" id="UP000614996">
    <property type="component" value="Unassembled WGS sequence"/>
</dbReference>
<feature type="compositionally biased region" description="Basic and acidic residues" evidence="1">
    <location>
        <begin position="174"/>
        <end position="216"/>
    </location>
</feature>
<evidence type="ECO:0000313" key="3">
    <source>
        <dbReference type="Proteomes" id="UP000614996"/>
    </source>
</evidence>
<gene>
    <name evidence="2" type="ORF">NUM_36760</name>
</gene>
<reference evidence="3" key="1">
    <citation type="journal article" date="2021" name="Int. J. Syst. Evol. Microbiol.">
        <title>Actinocatenispora comari sp. nov., an endophytic actinomycete isolated from aerial parts of Comarum salesowianum.</title>
        <authorList>
            <person name="Oyunbileg N."/>
            <person name="Iizaka Y."/>
            <person name="Hamada M."/>
            <person name="Davaapurev B.O."/>
            <person name="Fukumoto A."/>
            <person name="Tsetseg B."/>
            <person name="Kato F."/>
            <person name="Tamura T."/>
            <person name="Batkhuu J."/>
            <person name="Anzai Y."/>
        </authorList>
    </citation>
    <scope>NUCLEOTIDE SEQUENCE [LARGE SCALE GENOMIC DNA]</scope>
    <source>
        <strain evidence="3">NUM-2625</strain>
    </source>
</reference>
<organism evidence="2 3">
    <name type="scientific">Actinocatenispora comari</name>
    <dbReference type="NCBI Taxonomy" id="2807577"/>
    <lineage>
        <taxon>Bacteria</taxon>
        <taxon>Bacillati</taxon>
        <taxon>Actinomycetota</taxon>
        <taxon>Actinomycetes</taxon>
        <taxon>Micromonosporales</taxon>
        <taxon>Micromonosporaceae</taxon>
        <taxon>Actinocatenispora</taxon>
    </lineage>
</organism>
<name>A0A8J4AEV6_9ACTN</name>
<sequence>MAREGQVTEPAGVSLRRRWTGRHYAHLLLPVPYLTEPAVAVLDAAVTAADGWRPYDDADPVLARRWHRHPAAGTLRLAVLGWYPLLVTVGADPAGGRAGRRALARLAEAALSVDGRPLSDAELPGRLRAAADRGAAAADLHERAAAERAELTRRRCPACPAISDRLATHCGGCDRRFTGADDERRDAAHRAASDRLHRLGTELDRLARDRPMRTSTDEPTPPTDVAGGPPSTDRPTTPEPVDQADRPGESS</sequence>
<evidence type="ECO:0000256" key="1">
    <source>
        <dbReference type="SAM" id="MobiDB-lite"/>
    </source>
</evidence>
<protein>
    <submittedName>
        <fullName evidence="2">Uncharacterized protein</fullName>
    </submittedName>
</protein>
<proteinExistence type="predicted"/>
<keyword evidence="3" id="KW-1185">Reference proteome</keyword>
<feature type="region of interest" description="Disordered" evidence="1">
    <location>
        <begin position="174"/>
        <end position="251"/>
    </location>
</feature>
<comment type="caution">
    <text evidence="2">The sequence shown here is derived from an EMBL/GenBank/DDBJ whole genome shotgun (WGS) entry which is preliminary data.</text>
</comment>
<accession>A0A8J4AEV6</accession>
<evidence type="ECO:0000313" key="2">
    <source>
        <dbReference type="EMBL" id="GIL28422.1"/>
    </source>
</evidence>
<dbReference type="EMBL" id="BOPO01000064">
    <property type="protein sequence ID" value="GIL28422.1"/>
    <property type="molecule type" value="Genomic_DNA"/>
</dbReference>
<dbReference type="AlphaFoldDB" id="A0A8J4AEV6"/>